<gene>
    <name evidence="1" type="ORF">CTKZ_08300</name>
</gene>
<name>A0A401UX92_9CELL</name>
<dbReference type="Proteomes" id="UP000288246">
    <property type="component" value="Unassembled WGS sequence"/>
</dbReference>
<dbReference type="EMBL" id="BHYL01000059">
    <property type="protein sequence ID" value="GCD19268.1"/>
    <property type="molecule type" value="Genomic_DNA"/>
</dbReference>
<sequence>MADAATPTPPVSFAPTRRARLVPGRELYAGRPALSVQMEATATEVVRGARLCVESALGGVITMPSGRQPSLERLTETLTAFGAVTGDVSDTLVDANRYAGKKRISGPSSLDVAWVDAQLRNGQRYALTDSPYIPDGDFAALNSTLSQGRDMRRAVVVNLPISYLWLKNRARELREAINRAGVPVALTVEHASDSMGVQAVVRGLVHVLGAEPPVLLLRCDASAVVAIPYGAAGGAIGTKTSLRHLYPLPAPGAKGGGRPARVAVWVPRLLSYKSLEVVADVVQYPGIPQYLVCDCTSCDGLTLDRVTDEAQAYDHSLRALMEFATTRLGVERSPALQRLAFYEAGKSAQFAHMDIESSTGVPFEAPAFLGAWKVAYEELNA</sequence>
<dbReference type="AlphaFoldDB" id="A0A401UX92"/>
<organism evidence="1 2">
    <name type="scientific">Cellulomonas algicola</name>
    <dbReference type="NCBI Taxonomy" id="2071633"/>
    <lineage>
        <taxon>Bacteria</taxon>
        <taxon>Bacillati</taxon>
        <taxon>Actinomycetota</taxon>
        <taxon>Actinomycetes</taxon>
        <taxon>Micrococcales</taxon>
        <taxon>Cellulomonadaceae</taxon>
        <taxon>Cellulomonas</taxon>
    </lineage>
</organism>
<reference evidence="1 2" key="1">
    <citation type="submission" date="2018-11" db="EMBL/GenBank/DDBJ databases">
        <title>Draft genome sequence of Cellulomonas takizawaensis strain TKZ-21.</title>
        <authorList>
            <person name="Yamamura H."/>
            <person name="Hayashi T."/>
            <person name="Hamada M."/>
            <person name="Serisawa Y."/>
            <person name="Matsuyama K."/>
            <person name="Nakagawa Y."/>
            <person name="Otoguro M."/>
            <person name="Yanagida F."/>
            <person name="Hayakawa M."/>
        </authorList>
    </citation>
    <scope>NUCLEOTIDE SEQUENCE [LARGE SCALE GENOMIC DNA]</scope>
    <source>
        <strain evidence="1 2">TKZ-21</strain>
    </source>
</reference>
<evidence type="ECO:0000313" key="1">
    <source>
        <dbReference type="EMBL" id="GCD19268.1"/>
    </source>
</evidence>
<proteinExistence type="predicted"/>
<accession>A0A401UX92</accession>
<keyword evidence="2" id="KW-1185">Reference proteome</keyword>
<comment type="caution">
    <text evidence="1">The sequence shown here is derived from an EMBL/GenBank/DDBJ whole genome shotgun (WGS) entry which is preliminary data.</text>
</comment>
<evidence type="ECO:0000313" key="2">
    <source>
        <dbReference type="Proteomes" id="UP000288246"/>
    </source>
</evidence>
<protein>
    <submittedName>
        <fullName evidence="1">Uncharacterized protein</fullName>
    </submittedName>
</protein>